<accession>A0ACC1R4S2</accession>
<dbReference type="EMBL" id="JANAKD010000084">
    <property type="protein sequence ID" value="KAJ3497861.1"/>
    <property type="molecule type" value="Genomic_DNA"/>
</dbReference>
<protein>
    <submittedName>
        <fullName evidence="1">Uncharacterized protein</fullName>
    </submittedName>
</protein>
<sequence length="566" mass="60717">MTQSQAENMLASAPQSVSEADEKASRNGGMHTATESNHQLPSLTPTKSIEQAYVTGLKLQLVFIALALVAFLMLLDISIVATATPRITSDFHSLTDVGWYGSAYLLANCSLQPLAGKIYTYFNSKVTFLVFFAIFELGSLLCGISTSSTMLIVSRAVAGLGGAGLMNGRPHYHIGRRAAAQAAAVYGFHDGQSTVAQMGVVVGPLLGGAFTQYATWRWCFYINLPIGALVAVLLFVIAIPTQVKPREETVLKTIQTKLDLVGFALFAPSIVMLLLALEWGGNQYAWASATVIGLFCGAGVNFLIFLAWEFYVGEEAMIPMSMLRIRAVWVSCMFVFFFFSMMQIVVYYLPIYFQAVKNASPMISGVDLLPSILSQLISTVGSGAAVTKVGYYLPFAVISAVIASVGHGTLTLLTPYSSTGTWIGYQVLVGFGRGLGMQMPFVAIQNSVSPKLISISMSILTFTQTFGGSVFLSIAQTVFTTSLRTSIPKHAPNISAEDIIQAGATGVWKAVDNPADLAGVLLAYTESIRRNYYIAIGCSGVCFFLAFGLGWKDIRAKKPAAGADEV</sequence>
<reference evidence="1" key="1">
    <citation type="submission" date="2022-07" db="EMBL/GenBank/DDBJ databases">
        <title>Genome Sequence of Lecanicillium saksenae.</title>
        <authorList>
            <person name="Buettner E."/>
        </authorList>
    </citation>
    <scope>NUCLEOTIDE SEQUENCE</scope>
    <source>
        <strain evidence="1">VT-O1</strain>
    </source>
</reference>
<evidence type="ECO:0000313" key="1">
    <source>
        <dbReference type="EMBL" id="KAJ3497861.1"/>
    </source>
</evidence>
<comment type="caution">
    <text evidence="1">The sequence shown here is derived from an EMBL/GenBank/DDBJ whole genome shotgun (WGS) entry which is preliminary data.</text>
</comment>
<gene>
    <name evidence="1" type="ORF">NLG97_g1571</name>
</gene>
<dbReference type="Proteomes" id="UP001148737">
    <property type="component" value="Unassembled WGS sequence"/>
</dbReference>
<organism evidence="1 2">
    <name type="scientific">Lecanicillium saksenae</name>
    <dbReference type="NCBI Taxonomy" id="468837"/>
    <lineage>
        <taxon>Eukaryota</taxon>
        <taxon>Fungi</taxon>
        <taxon>Dikarya</taxon>
        <taxon>Ascomycota</taxon>
        <taxon>Pezizomycotina</taxon>
        <taxon>Sordariomycetes</taxon>
        <taxon>Hypocreomycetidae</taxon>
        <taxon>Hypocreales</taxon>
        <taxon>Cordycipitaceae</taxon>
        <taxon>Lecanicillium</taxon>
    </lineage>
</organism>
<evidence type="ECO:0000313" key="2">
    <source>
        <dbReference type="Proteomes" id="UP001148737"/>
    </source>
</evidence>
<keyword evidence="2" id="KW-1185">Reference proteome</keyword>
<name>A0ACC1R4S2_9HYPO</name>
<proteinExistence type="predicted"/>